<reference evidence="2" key="1">
    <citation type="journal article" date="2016" name="Environ. Microbiol.">
        <title>Genomic resolution of a cold subsurface aquifer community provides metabolic insights for novel microbes adapted to high CO concentrations.</title>
        <authorList>
            <person name="Probst A.J."/>
            <person name="Castelle C.J."/>
            <person name="Singh A."/>
            <person name="Brown C.T."/>
            <person name="Anantharaman K."/>
            <person name="Sharon I."/>
            <person name="Hug L.A."/>
            <person name="Burstein D."/>
            <person name="Emerson J.B."/>
            <person name="Thomas B.C."/>
            <person name="Banfield J.F."/>
        </authorList>
    </citation>
    <scope>NUCLEOTIDE SEQUENCE [LARGE SCALE GENOMIC DNA]</scope>
    <source>
        <strain evidence="2">CG2_30_54_11</strain>
    </source>
</reference>
<keyword evidence="1" id="KW-0472">Membrane</keyword>
<feature type="transmembrane region" description="Helical" evidence="1">
    <location>
        <begin position="44"/>
        <end position="62"/>
    </location>
</feature>
<organism evidence="2 3">
    <name type="scientific">Candidatus Wirthbacteria bacterium CG2_30_54_11</name>
    <dbReference type="NCBI Taxonomy" id="1817892"/>
    <lineage>
        <taxon>Bacteria</taxon>
        <taxon>Candidatus Wirthbacteria</taxon>
    </lineage>
</organism>
<protein>
    <submittedName>
        <fullName evidence="2">Uncharacterized protein</fullName>
    </submittedName>
</protein>
<sequence>MNQWLVLLGGVGIGYAIVVNNRKMVAMFGQSAWAERKFGPGGSFTMWKIGGMIVAFLSLLYFTGDLSCVRKGFESFFSGLRS</sequence>
<name>A0A1J5IK27_9BACT</name>
<dbReference type="STRING" id="1817892.AUK40_03285"/>
<dbReference type="AlphaFoldDB" id="A0A1J5IK27"/>
<keyword evidence="1" id="KW-0812">Transmembrane</keyword>
<evidence type="ECO:0000313" key="2">
    <source>
        <dbReference type="EMBL" id="OIP97404.1"/>
    </source>
</evidence>
<keyword evidence="1" id="KW-1133">Transmembrane helix</keyword>
<proteinExistence type="predicted"/>
<comment type="caution">
    <text evidence="2">The sequence shown here is derived from an EMBL/GenBank/DDBJ whole genome shotgun (WGS) entry which is preliminary data.</text>
</comment>
<evidence type="ECO:0000313" key="3">
    <source>
        <dbReference type="Proteomes" id="UP000183245"/>
    </source>
</evidence>
<gene>
    <name evidence="2" type="ORF">AUK40_03285</name>
</gene>
<dbReference type="EMBL" id="MNZT01000057">
    <property type="protein sequence ID" value="OIP97404.1"/>
    <property type="molecule type" value="Genomic_DNA"/>
</dbReference>
<accession>A0A1J5IK27</accession>
<evidence type="ECO:0000256" key="1">
    <source>
        <dbReference type="SAM" id="Phobius"/>
    </source>
</evidence>
<dbReference type="Proteomes" id="UP000183245">
    <property type="component" value="Unassembled WGS sequence"/>
</dbReference>